<evidence type="ECO:0000256" key="10">
    <source>
        <dbReference type="ARBA" id="ARBA00029936"/>
    </source>
</evidence>
<evidence type="ECO:0000259" key="15">
    <source>
        <dbReference type="Pfam" id="PF00133"/>
    </source>
</evidence>
<accession>A0AAD3NAN4</accession>
<keyword evidence="5" id="KW-0067">ATP-binding</keyword>
<sequence length="163" mass="18684">MVISCCPVLKTHVILKMWRVGRVLSLRLAGRGATRLCSSNPPKPSASLPKSSPRPQAEKQRRRREREEAILTSKHSTSEINHPEYVESSWYQWWEKEGFFSPEQHERLSHSVDHMFSLCIPPPNVTGTLHLGHALTVAVEDALVRRRRMQGYRVLWVPGCDHA</sequence>
<comment type="caution">
    <text evidence="16">The sequence shown here is derived from an EMBL/GenBank/DDBJ whole genome shotgun (WGS) entry which is preliminary data.</text>
</comment>
<evidence type="ECO:0000256" key="11">
    <source>
        <dbReference type="ARBA" id="ARBA00040837"/>
    </source>
</evidence>
<evidence type="ECO:0000256" key="13">
    <source>
        <dbReference type="ARBA" id="ARBA00047552"/>
    </source>
</evidence>
<comment type="function">
    <text evidence="12">Catalyzes the attachment of valine to tRNA(Val) in a two-step reaction: valine is first activated by ATP to form Val-AMP and then transferred to the acceptor end of tRNA(Val).</text>
</comment>
<dbReference type="PANTHER" id="PTHR11946:SF71">
    <property type="entry name" value="VALINE--TRNA LIGASE, MITOCHONDRIAL"/>
    <property type="match status" value="1"/>
</dbReference>
<feature type="non-terminal residue" evidence="16">
    <location>
        <position position="1"/>
    </location>
</feature>
<keyword evidence="17" id="KW-1185">Reference proteome</keyword>
<evidence type="ECO:0000256" key="12">
    <source>
        <dbReference type="ARBA" id="ARBA00043854"/>
    </source>
</evidence>
<evidence type="ECO:0000313" key="17">
    <source>
        <dbReference type="Proteomes" id="UP001279410"/>
    </source>
</evidence>
<evidence type="ECO:0000256" key="8">
    <source>
        <dbReference type="ARBA" id="ARBA00023128"/>
    </source>
</evidence>
<keyword evidence="6" id="KW-0648">Protein biosynthesis</keyword>
<evidence type="ECO:0000313" key="16">
    <source>
        <dbReference type="EMBL" id="GLD69416.1"/>
    </source>
</evidence>
<name>A0AAD3NAN4_LATJO</name>
<evidence type="ECO:0000256" key="2">
    <source>
        <dbReference type="ARBA" id="ARBA00013169"/>
    </source>
</evidence>
<evidence type="ECO:0000256" key="6">
    <source>
        <dbReference type="ARBA" id="ARBA00022917"/>
    </source>
</evidence>
<keyword evidence="9" id="KW-0030">Aminoacyl-tRNA synthetase</keyword>
<dbReference type="PANTHER" id="PTHR11946">
    <property type="entry name" value="VALYL-TRNA SYNTHETASES"/>
    <property type="match status" value="1"/>
</dbReference>
<dbReference type="EMBL" id="BRZM01000224">
    <property type="protein sequence ID" value="GLD69416.1"/>
    <property type="molecule type" value="Genomic_DNA"/>
</dbReference>
<dbReference type="GO" id="GO:0005739">
    <property type="term" value="C:mitochondrion"/>
    <property type="evidence" value="ECO:0007669"/>
    <property type="project" value="UniProtKB-SubCell"/>
</dbReference>
<reference evidence="16" key="1">
    <citation type="submission" date="2022-08" db="EMBL/GenBank/DDBJ databases">
        <title>Genome sequencing of akame (Lates japonicus).</title>
        <authorList>
            <person name="Hashiguchi Y."/>
            <person name="Takahashi H."/>
        </authorList>
    </citation>
    <scope>NUCLEOTIDE SEQUENCE</scope>
    <source>
        <strain evidence="16">Kochi</strain>
    </source>
</reference>
<comment type="catalytic activity">
    <reaction evidence="13">
        <text>tRNA(Val) + L-valine + ATP = L-valyl-tRNA(Val) + AMP + diphosphate</text>
        <dbReference type="Rhea" id="RHEA:10704"/>
        <dbReference type="Rhea" id="RHEA-COMP:9672"/>
        <dbReference type="Rhea" id="RHEA-COMP:9708"/>
        <dbReference type="ChEBI" id="CHEBI:30616"/>
        <dbReference type="ChEBI" id="CHEBI:33019"/>
        <dbReference type="ChEBI" id="CHEBI:57762"/>
        <dbReference type="ChEBI" id="CHEBI:78442"/>
        <dbReference type="ChEBI" id="CHEBI:78537"/>
        <dbReference type="ChEBI" id="CHEBI:456215"/>
        <dbReference type="EC" id="6.1.1.9"/>
    </reaction>
</comment>
<dbReference type="GO" id="GO:0005829">
    <property type="term" value="C:cytosol"/>
    <property type="evidence" value="ECO:0007669"/>
    <property type="project" value="TreeGrafter"/>
</dbReference>
<keyword evidence="3 16" id="KW-0436">Ligase</keyword>
<dbReference type="Proteomes" id="UP001279410">
    <property type="component" value="Unassembled WGS sequence"/>
</dbReference>
<dbReference type="GO" id="GO:0006438">
    <property type="term" value="P:valyl-tRNA aminoacylation"/>
    <property type="evidence" value="ECO:0007669"/>
    <property type="project" value="InterPro"/>
</dbReference>
<proteinExistence type="predicted"/>
<comment type="subcellular location">
    <subcellularLocation>
        <location evidence="1">Mitochondrion</location>
    </subcellularLocation>
</comment>
<keyword evidence="7" id="KW-0809">Transit peptide</keyword>
<gene>
    <name evidence="16" type="ORF">AKAME5_002072900</name>
</gene>
<dbReference type="Pfam" id="PF00133">
    <property type="entry name" value="tRNA-synt_1"/>
    <property type="match status" value="1"/>
</dbReference>
<keyword evidence="8" id="KW-0496">Mitochondrion</keyword>
<dbReference type="GO" id="GO:0005524">
    <property type="term" value="F:ATP binding"/>
    <property type="evidence" value="ECO:0007669"/>
    <property type="project" value="UniProtKB-KW"/>
</dbReference>
<evidence type="ECO:0000256" key="9">
    <source>
        <dbReference type="ARBA" id="ARBA00023146"/>
    </source>
</evidence>
<feature type="compositionally biased region" description="Low complexity" evidence="14">
    <location>
        <begin position="45"/>
        <end position="55"/>
    </location>
</feature>
<evidence type="ECO:0000256" key="1">
    <source>
        <dbReference type="ARBA" id="ARBA00004173"/>
    </source>
</evidence>
<dbReference type="Gene3D" id="3.40.50.620">
    <property type="entry name" value="HUPs"/>
    <property type="match status" value="1"/>
</dbReference>
<dbReference type="InterPro" id="IPR002300">
    <property type="entry name" value="aa-tRNA-synth_Ia"/>
</dbReference>
<feature type="region of interest" description="Disordered" evidence="14">
    <location>
        <begin position="35"/>
        <end position="76"/>
    </location>
</feature>
<organism evidence="16 17">
    <name type="scientific">Lates japonicus</name>
    <name type="common">Japanese lates</name>
    <dbReference type="NCBI Taxonomy" id="270547"/>
    <lineage>
        <taxon>Eukaryota</taxon>
        <taxon>Metazoa</taxon>
        <taxon>Chordata</taxon>
        <taxon>Craniata</taxon>
        <taxon>Vertebrata</taxon>
        <taxon>Euteleostomi</taxon>
        <taxon>Actinopterygii</taxon>
        <taxon>Neopterygii</taxon>
        <taxon>Teleostei</taxon>
        <taxon>Neoteleostei</taxon>
        <taxon>Acanthomorphata</taxon>
        <taxon>Carangaria</taxon>
        <taxon>Carangaria incertae sedis</taxon>
        <taxon>Centropomidae</taxon>
        <taxon>Lates</taxon>
    </lineage>
</organism>
<evidence type="ECO:0000256" key="14">
    <source>
        <dbReference type="SAM" id="MobiDB-lite"/>
    </source>
</evidence>
<dbReference type="AlphaFoldDB" id="A0AAD3NAN4"/>
<dbReference type="InterPro" id="IPR014729">
    <property type="entry name" value="Rossmann-like_a/b/a_fold"/>
</dbReference>
<dbReference type="InterPro" id="IPR002303">
    <property type="entry name" value="Valyl-tRNA_ligase"/>
</dbReference>
<keyword evidence="4" id="KW-0547">Nucleotide-binding</keyword>
<evidence type="ECO:0000256" key="7">
    <source>
        <dbReference type="ARBA" id="ARBA00022946"/>
    </source>
</evidence>
<dbReference type="PROSITE" id="PS00178">
    <property type="entry name" value="AA_TRNA_LIGASE_I"/>
    <property type="match status" value="1"/>
</dbReference>
<dbReference type="EC" id="6.1.1.9" evidence="2"/>
<evidence type="ECO:0000256" key="3">
    <source>
        <dbReference type="ARBA" id="ARBA00022598"/>
    </source>
</evidence>
<evidence type="ECO:0000256" key="4">
    <source>
        <dbReference type="ARBA" id="ARBA00022741"/>
    </source>
</evidence>
<protein>
    <recommendedName>
        <fullName evidence="11">Valine--tRNA ligase, mitochondrial</fullName>
        <ecNumber evidence="2">6.1.1.9</ecNumber>
    </recommendedName>
    <alternativeName>
        <fullName evidence="10">Valyl-tRNA synthetase</fullName>
    </alternativeName>
</protein>
<dbReference type="InterPro" id="IPR001412">
    <property type="entry name" value="aa-tRNA-synth_I_CS"/>
</dbReference>
<evidence type="ECO:0000256" key="5">
    <source>
        <dbReference type="ARBA" id="ARBA00022840"/>
    </source>
</evidence>
<feature type="domain" description="Aminoacyl-tRNA synthetase class Ia" evidence="15">
    <location>
        <begin position="90"/>
        <end position="163"/>
    </location>
</feature>
<dbReference type="SUPFAM" id="SSF52374">
    <property type="entry name" value="Nucleotidylyl transferase"/>
    <property type="match status" value="1"/>
</dbReference>
<dbReference type="GO" id="GO:0004832">
    <property type="term" value="F:valine-tRNA ligase activity"/>
    <property type="evidence" value="ECO:0007669"/>
    <property type="project" value="UniProtKB-EC"/>
</dbReference>